<proteinExistence type="predicted"/>
<feature type="transmembrane region" description="Helical" evidence="1">
    <location>
        <begin position="29"/>
        <end position="49"/>
    </location>
</feature>
<evidence type="ECO:0000256" key="1">
    <source>
        <dbReference type="SAM" id="Phobius"/>
    </source>
</evidence>
<reference evidence="2 3" key="1">
    <citation type="journal article" date="2000" name="DNA Res.">
        <title>Complete genome structure of the nitrogen-fixing symbiotic bacterium Mesorhizobium loti.</title>
        <authorList>
            <person name="Kaneko T."/>
            <person name="Nakamura Y."/>
            <person name="Sato S."/>
            <person name="Asamizu E."/>
            <person name="Kato T."/>
            <person name="Sasamoto S."/>
            <person name="Watanabe A."/>
            <person name="Idesawa K."/>
            <person name="Ishikawa A."/>
            <person name="Kawashima K."/>
            <person name="Kimura T."/>
            <person name="Kishida Y."/>
            <person name="Kiyokawa C."/>
            <person name="Kohara M."/>
            <person name="Matsumoto M."/>
            <person name="Matsuno A."/>
            <person name="Mochizuki Y."/>
            <person name="Nakayama S."/>
            <person name="Nakazaki N."/>
            <person name="Shimpo S."/>
            <person name="Sugimoto M."/>
            <person name="Takeuchi C."/>
            <person name="Yamada M."/>
            <person name="Tabata S."/>
        </authorList>
    </citation>
    <scope>NUCLEOTIDE SEQUENCE [LARGE SCALE GENOMIC DNA]</scope>
    <source>
        <strain evidence="3">LMG 29417 / CECT 9101 / MAFF 303099</strain>
        <plasmid evidence="2 3">pMLa</plasmid>
    </source>
</reference>
<accession>Q981Z2</accession>
<evidence type="ECO:0000313" key="2">
    <source>
        <dbReference type="EMBL" id="BAB54567.1"/>
    </source>
</evidence>
<organism evidence="2 3">
    <name type="scientific">Mesorhizobium japonicum (strain LMG 29417 / CECT 9101 / MAFF 303099)</name>
    <name type="common">Mesorhizobium loti (strain MAFF 303099)</name>
    <dbReference type="NCBI Taxonomy" id="266835"/>
    <lineage>
        <taxon>Bacteria</taxon>
        <taxon>Pseudomonadati</taxon>
        <taxon>Pseudomonadota</taxon>
        <taxon>Alphaproteobacteria</taxon>
        <taxon>Hyphomicrobiales</taxon>
        <taxon>Phyllobacteriaceae</taxon>
        <taxon>Mesorhizobium</taxon>
    </lineage>
</organism>
<geneLocation type="plasmid" evidence="2 3">
    <name>pMLa</name>
</geneLocation>
<keyword evidence="1" id="KW-0472">Membrane</keyword>
<evidence type="ECO:0000313" key="3">
    <source>
        <dbReference type="Proteomes" id="UP000000552"/>
    </source>
</evidence>
<dbReference type="PATRIC" id="fig|266835.9.peg.6987"/>
<dbReference type="KEGG" id="mlo:msl9175"/>
<dbReference type="HOGENOM" id="CLU_3026990_0_0_5"/>
<sequence>MDYIIGFIIAAAIGAWVTSDANSRGMNGRFWGISTILVMIVALPIYLIVRKPRLKANSH</sequence>
<dbReference type="Proteomes" id="UP000000552">
    <property type="component" value="Plasmid pMLa"/>
</dbReference>
<name>Q981Z2_RHILO</name>
<gene>
    <name evidence="2" type="ordered locus">msl9175</name>
</gene>
<keyword evidence="1" id="KW-1133">Transmembrane helix</keyword>
<dbReference type="RefSeq" id="WP_010915772.1">
    <property type="nucleotide sequence ID" value="NC_002679.1"/>
</dbReference>
<keyword evidence="2" id="KW-0614">Plasmid</keyword>
<keyword evidence="1" id="KW-0812">Transmembrane</keyword>
<protein>
    <submittedName>
        <fullName evidence="2">Msl9175 protein</fullName>
    </submittedName>
</protein>
<dbReference type="AlphaFoldDB" id="Q981Z2"/>
<dbReference type="EMBL" id="BA000013">
    <property type="protein sequence ID" value="BAB54567.1"/>
    <property type="molecule type" value="Genomic_DNA"/>
</dbReference>